<sequence length="578" mass="63896">MAIGAKSVNLTITGISVVTGNDSLIHPESMETQLELEAGSITLVMGRNGTGKTYLLEKIAGLRPSQDWEMIYGEDNIWQIGKTGRRRLNRAALLAYGYAAQAPEEQLFARSVRKELEYVLKPYHLSMQDMERRMEEALQAVGWDLAWLEKDPYSMSGGERRRTALACLFAVPASWLLLDEPTAGLDAAGHELLAEQLKKRAAQGQGIILISHEYDWAAPLADTMLIVSGSGAARRCARDGILEHPQWLRQAGMPVPDWLEIAHECWKAGYPADKLWSPAGLAAGLPDLNLAGTLTNAAGIETGDRSEPLETGRREETTASASPFSGTKRTSSSKSKLPAFDPRAVWLSYILVSSAIFMQKSWSGTAWSALITLAAIAGFHIPLRRWRLPIVSFGFFMIMISLLAGTGNNASGGWWDTDAFLVSLQSLSRPWLVMLLGLGLPLSITPLRLRRSLEQLLSFRGHVPDWAQRIILTITLLLRFVPILLLEWERFSRIAVARGKTTRITLAGAAAKVKDTAIPFMLAVFRLGEQAADALESRGIGTRRPTFIRSRDWKLRDTQLVAACGLILGFLWFWTHSH</sequence>
<feature type="transmembrane region" description="Helical" evidence="12">
    <location>
        <begin position="390"/>
        <end position="411"/>
    </location>
</feature>
<comment type="subcellular location">
    <subcellularLocation>
        <location evidence="1">Membrane</location>
        <topology evidence="1">Multi-pass membrane protein</topology>
    </subcellularLocation>
</comment>
<dbReference type="InterPro" id="IPR003339">
    <property type="entry name" value="ABC/ECF_trnsptr_transmembrane"/>
</dbReference>
<dbReference type="GO" id="GO:0042626">
    <property type="term" value="F:ATPase-coupled transmembrane transporter activity"/>
    <property type="evidence" value="ECO:0007669"/>
    <property type="project" value="TreeGrafter"/>
</dbReference>
<evidence type="ECO:0000256" key="3">
    <source>
        <dbReference type="ARBA" id="ARBA00022448"/>
    </source>
</evidence>
<reference evidence="14" key="2">
    <citation type="submission" date="2020-09" db="EMBL/GenBank/DDBJ databases">
        <authorList>
            <person name="Sun Q."/>
            <person name="Zhou Y."/>
        </authorList>
    </citation>
    <scope>NUCLEOTIDE SEQUENCE</scope>
    <source>
        <strain evidence="14">CGMCC 1.15178</strain>
    </source>
</reference>
<protein>
    <recommendedName>
        <fullName evidence="13">ABC transporter domain-containing protein</fullName>
    </recommendedName>
</protein>
<feature type="compositionally biased region" description="Basic and acidic residues" evidence="11">
    <location>
        <begin position="302"/>
        <end position="317"/>
    </location>
</feature>
<feature type="region of interest" description="Disordered" evidence="11">
    <location>
        <begin position="301"/>
        <end position="336"/>
    </location>
</feature>
<dbReference type="SMART" id="SM00382">
    <property type="entry name" value="AAA"/>
    <property type="match status" value="1"/>
</dbReference>
<evidence type="ECO:0000256" key="1">
    <source>
        <dbReference type="ARBA" id="ARBA00004141"/>
    </source>
</evidence>
<feature type="domain" description="ABC transporter" evidence="13">
    <location>
        <begin position="10"/>
        <end position="254"/>
    </location>
</feature>
<evidence type="ECO:0000256" key="7">
    <source>
        <dbReference type="ARBA" id="ARBA00022840"/>
    </source>
</evidence>
<keyword evidence="3" id="KW-0813">Transport</keyword>
<dbReference type="CDD" id="cd16914">
    <property type="entry name" value="EcfT"/>
    <property type="match status" value="1"/>
</dbReference>
<dbReference type="GO" id="GO:0005524">
    <property type="term" value="F:ATP binding"/>
    <property type="evidence" value="ECO:0007669"/>
    <property type="project" value="UniProtKB-KW"/>
</dbReference>
<evidence type="ECO:0000313" key="15">
    <source>
        <dbReference type="Proteomes" id="UP000612456"/>
    </source>
</evidence>
<keyword evidence="4" id="KW-1003">Cell membrane</keyword>
<evidence type="ECO:0000256" key="9">
    <source>
        <dbReference type="ARBA" id="ARBA00022989"/>
    </source>
</evidence>
<evidence type="ECO:0000256" key="2">
    <source>
        <dbReference type="ARBA" id="ARBA00005417"/>
    </source>
</evidence>
<dbReference type="InterPro" id="IPR050095">
    <property type="entry name" value="ECF_ABC_transporter_ATP-bd"/>
</dbReference>
<dbReference type="PROSITE" id="PS50893">
    <property type="entry name" value="ABC_TRANSPORTER_2"/>
    <property type="match status" value="1"/>
</dbReference>
<dbReference type="InterPro" id="IPR003593">
    <property type="entry name" value="AAA+_ATPase"/>
</dbReference>
<dbReference type="GO" id="GO:0016887">
    <property type="term" value="F:ATP hydrolysis activity"/>
    <property type="evidence" value="ECO:0007669"/>
    <property type="project" value="InterPro"/>
</dbReference>
<keyword evidence="15" id="KW-1185">Reference proteome</keyword>
<evidence type="ECO:0000256" key="11">
    <source>
        <dbReference type="SAM" id="MobiDB-lite"/>
    </source>
</evidence>
<dbReference type="SUPFAM" id="SSF52540">
    <property type="entry name" value="P-loop containing nucleoside triphosphate hydrolases"/>
    <property type="match status" value="1"/>
</dbReference>
<evidence type="ECO:0000256" key="12">
    <source>
        <dbReference type="SAM" id="Phobius"/>
    </source>
</evidence>
<dbReference type="AlphaFoldDB" id="A0A916YY94"/>
<evidence type="ECO:0000259" key="13">
    <source>
        <dbReference type="PROSITE" id="PS50893"/>
    </source>
</evidence>
<dbReference type="InterPro" id="IPR027417">
    <property type="entry name" value="P-loop_NTPase"/>
</dbReference>
<evidence type="ECO:0000313" key="14">
    <source>
        <dbReference type="EMBL" id="GGD66755.1"/>
    </source>
</evidence>
<feature type="compositionally biased region" description="Low complexity" evidence="11">
    <location>
        <begin position="325"/>
        <end position="336"/>
    </location>
</feature>
<dbReference type="PANTHER" id="PTHR43553">
    <property type="entry name" value="HEAVY METAL TRANSPORTER"/>
    <property type="match status" value="1"/>
</dbReference>
<keyword evidence="7" id="KW-0067">ATP-binding</keyword>
<accession>A0A916YY94</accession>
<dbReference type="Pfam" id="PF00005">
    <property type="entry name" value="ABC_tran"/>
    <property type="match status" value="1"/>
</dbReference>
<evidence type="ECO:0000256" key="8">
    <source>
        <dbReference type="ARBA" id="ARBA00022967"/>
    </source>
</evidence>
<dbReference type="CDD" id="cd03225">
    <property type="entry name" value="ABC_cobalt_CbiO_domain1"/>
    <property type="match status" value="1"/>
</dbReference>
<dbReference type="Gene3D" id="3.40.50.300">
    <property type="entry name" value="P-loop containing nucleotide triphosphate hydrolases"/>
    <property type="match status" value="1"/>
</dbReference>
<evidence type="ECO:0000256" key="6">
    <source>
        <dbReference type="ARBA" id="ARBA00022741"/>
    </source>
</evidence>
<feature type="transmembrane region" description="Helical" evidence="12">
    <location>
        <begin position="470"/>
        <end position="488"/>
    </location>
</feature>
<dbReference type="InterPro" id="IPR003439">
    <property type="entry name" value="ABC_transporter-like_ATP-bd"/>
</dbReference>
<evidence type="ECO:0000256" key="4">
    <source>
        <dbReference type="ARBA" id="ARBA00022475"/>
    </source>
</evidence>
<keyword evidence="5 12" id="KW-0812">Transmembrane</keyword>
<name>A0A916YY94_9BACL</name>
<comment type="similarity">
    <text evidence="2">Belongs to the ABC transporter superfamily.</text>
</comment>
<reference evidence="14" key="1">
    <citation type="journal article" date="2014" name="Int. J. Syst. Evol. Microbiol.">
        <title>Complete genome sequence of Corynebacterium casei LMG S-19264T (=DSM 44701T), isolated from a smear-ripened cheese.</title>
        <authorList>
            <consortium name="US DOE Joint Genome Institute (JGI-PGF)"/>
            <person name="Walter F."/>
            <person name="Albersmeier A."/>
            <person name="Kalinowski J."/>
            <person name="Ruckert C."/>
        </authorList>
    </citation>
    <scope>NUCLEOTIDE SEQUENCE</scope>
    <source>
        <strain evidence="14">CGMCC 1.15178</strain>
    </source>
</reference>
<dbReference type="PANTHER" id="PTHR43553:SF24">
    <property type="entry name" value="ENERGY-COUPLING FACTOR TRANSPORTER ATP-BINDING PROTEIN ECFA1"/>
    <property type="match status" value="1"/>
</dbReference>
<dbReference type="RefSeq" id="WP_188992352.1">
    <property type="nucleotide sequence ID" value="NZ_BMHP01000002.1"/>
</dbReference>
<feature type="transmembrane region" description="Helical" evidence="12">
    <location>
        <begin position="364"/>
        <end position="383"/>
    </location>
</feature>
<dbReference type="Pfam" id="PF02361">
    <property type="entry name" value="CbiQ"/>
    <property type="match status" value="1"/>
</dbReference>
<keyword evidence="6" id="KW-0547">Nucleotide-binding</keyword>
<proteinExistence type="inferred from homology"/>
<comment type="caution">
    <text evidence="14">The sequence shown here is derived from an EMBL/GenBank/DDBJ whole genome shotgun (WGS) entry which is preliminary data.</text>
</comment>
<evidence type="ECO:0000256" key="5">
    <source>
        <dbReference type="ARBA" id="ARBA00022692"/>
    </source>
</evidence>
<keyword evidence="10 12" id="KW-0472">Membrane</keyword>
<dbReference type="InterPro" id="IPR015856">
    <property type="entry name" value="ABC_transpr_CbiO/EcfA_su"/>
</dbReference>
<gene>
    <name evidence="14" type="ORF">GCM10010911_25610</name>
</gene>
<keyword evidence="8" id="KW-1278">Translocase</keyword>
<organism evidence="14 15">
    <name type="scientific">Paenibacillus nasutitermitis</name>
    <dbReference type="NCBI Taxonomy" id="1652958"/>
    <lineage>
        <taxon>Bacteria</taxon>
        <taxon>Bacillati</taxon>
        <taxon>Bacillota</taxon>
        <taxon>Bacilli</taxon>
        <taxon>Bacillales</taxon>
        <taxon>Paenibacillaceae</taxon>
        <taxon>Paenibacillus</taxon>
    </lineage>
</organism>
<dbReference type="GO" id="GO:0043190">
    <property type="term" value="C:ATP-binding cassette (ABC) transporter complex"/>
    <property type="evidence" value="ECO:0007669"/>
    <property type="project" value="TreeGrafter"/>
</dbReference>
<dbReference type="EMBL" id="BMHP01000002">
    <property type="protein sequence ID" value="GGD66755.1"/>
    <property type="molecule type" value="Genomic_DNA"/>
</dbReference>
<feature type="transmembrane region" description="Helical" evidence="12">
    <location>
        <begin position="558"/>
        <end position="575"/>
    </location>
</feature>
<dbReference type="Proteomes" id="UP000612456">
    <property type="component" value="Unassembled WGS sequence"/>
</dbReference>
<keyword evidence="9 12" id="KW-1133">Transmembrane helix</keyword>
<evidence type="ECO:0000256" key="10">
    <source>
        <dbReference type="ARBA" id="ARBA00023136"/>
    </source>
</evidence>